<keyword evidence="3" id="KW-1185">Reference proteome</keyword>
<evidence type="ECO:0000313" key="2">
    <source>
        <dbReference type="EMBL" id="TNN30809.1"/>
    </source>
</evidence>
<feature type="region of interest" description="Disordered" evidence="1">
    <location>
        <begin position="1"/>
        <end position="28"/>
    </location>
</feature>
<dbReference type="AlphaFoldDB" id="A0A4Z2EPT1"/>
<gene>
    <name evidence="2" type="ORF">EYF80_059039</name>
</gene>
<evidence type="ECO:0000313" key="3">
    <source>
        <dbReference type="Proteomes" id="UP000314294"/>
    </source>
</evidence>
<sequence length="94" mass="10886">MRSRLRDLSGVHVGKHQEASANPHVRRVRVDLEEHNDTRSLQLHLQSVSPEAPLIVSVMTEVSLSARRDSQRRTRRLCYSRTEKRSPYVKKGGW</sequence>
<dbReference type="EMBL" id="SRLO01004098">
    <property type="protein sequence ID" value="TNN30809.1"/>
    <property type="molecule type" value="Genomic_DNA"/>
</dbReference>
<accession>A0A4Z2EPT1</accession>
<comment type="caution">
    <text evidence="2">The sequence shown here is derived from an EMBL/GenBank/DDBJ whole genome shotgun (WGS) entry which is preliminary data.</text>
</comment>
<dbReference type="Proteomes" id="UP000314294">
    <property type="component" value="Unassembled WGS sequence"/>
</dbReference>
<reference evidence="2 3" key="1">
    <citation type="submission" date="2019-03" db="EMBL/GenBank/DDBJ databases">
        <title>First draft genome of Liparis tanakae, snailfish: a comprehensive survey of snailfish specific genes.</title>
        <authorList>
            <person name="Kim W."/>
            <person name="Song I."/>
            <person name="Jeong J.-H."/>
            <person name="Kim D."/>
            <person name="Kim S."/>
            <person name="Ryu S."/>
            <person name="Song J.Y."/>
            <person name="Lee S.K."/>
        </authorList>
    </citation>
    <scope>NUCLEOTIDE SEQUENCE [LARGE SCALE GENOMIC DNA]</scope>
    <source>
        <tissue evidence="2">Muscle</tissue>
    </source>
</reference>
<proteinExistence type="predicted"/>
<evidence type="ECO:0000256" key="1">
    <source>
        <dbReference type="SAM" id="MobiDB-lite"/>
    </source>
</evidence>
<organism evidence="2 3">
    <name type="scientific">Liparis tanakae</name>
    <name type="common">Tanaka's snailfish</name>
    <dbReference type="NCBI Taxonomy" id="230148"/>
    <lineage>
        <taxon>Eukaryota</taxon>
        <taxon>Metazoa</taxon>
        <taxon>Chordata</taxon>
        <taxon>Craniata</taxon>
        <taxon>Vertebrata</taxon>
        <taxon>Euteleostomi</taxon>
        <taxon>Actinopterygii</taxon>
        <taxon>Neopterygii</taxon>
        <taxon>Teleostei</taxon>
        <taxon>Neoteleostei</taxon>
        <taxon>Acanthomorphata</taxon>
        <taxon>Eupercaria</taxon>
        <taxon>Perciformes</taxon>
        <taxon>Cottioidei</taxon>
        <taxon>Cottales</taxon>
        <taxon>Liparidae</taxon>
        <taxon>Liparis</taxon>
    </lineage>
</organism>
<protein>
    <submittedName>
        <fullName evidence="2">Uncharacterized protein</fullName>
    </submittedName>
</protein>
<name>A0A4Z2EPT1_9TELE</name>